<evidence type="ECO:0000259" key="1">
    <source>
        <dbReference type="Pfam" id="PF00403"/>
    </source>
</evidence>
<dbReference type="SUPFAM" id="SSF55008">
    <property type="entry name" value="HMA, heavy metal-associated domain"/>
    <property type="match status" value="1"/>
</dbReference>
<name>A0ABS7MBH8_9SPHN</name>
<dbReference type="InterPro" id="IPR036163">
    <property type="entry name" value="HMA_dom_sf"/>
</dbReference>
<dbReference type="EMBL" id="JAILXK010000001">
    <property type="protein sequence ID" value="MBY4636168.1"/>
    <property type="molecule type" value="Genomic_DNA"/>
</dbReference>
<dbReference type="Proteomes" id="UP001166571">
    <property type="component" value="Unassembled WGS sequence"/>
</dbReference>
<proteinExistence type="predicted"/>
<accession>A0ABS7MBH8</accession>
<reference evidence="2" key="1">
    <citation type="submission" date="2021-08" db="EMBL/GenBank/DDBJ databases">
        <title>Sphingopyxis panaciterrulae sp. nov., isolated from the surface water of the Yellow Sea.</title>
        <authorList>
            <person name="Gao Z."/>
            <person name="Zhang D."/>
            <person name="Zhang A."/>
        </authorList>
    </citation>
    <scope>NUCLEOTIDE SEQUENCE</scope>
    <source>
        <strain evidence="2">XHP0097</strain>
    </source>
</reference>
<dbReference type="Gene3D" id="3.30.70.100">
    <property type="match status" value="1"/>
</dbReference>
<evidence type="ECO:0000313" key="3">
    <source>
        <dbReference type="Proteomes" id="UP001166571"/>
    </source>
</evidence>
<keyword evidence="3" id="KW-1185">Reference proteome</keyword>
<gene>
    <name evidence="2" type="ORF">K5P26_03320</name>
</gene>
<dbReference type="InterPro" id="IPR006121">
    <property type="entry name" value="HMA_dom"/>
</dbReference>
<comment type="caution">
    <text evidence="2">The sequence shown here is derived from an EMBL/GenBank/DDBJ whole genome shotgun (WGS) entry which is preliminary data.</text>
</comment>
<dbReference type="RefSeq" id="WP_201926407.1">
    <property type="nucleotide sequence ID" value="NZ_JAERPO010000001.1"/>
</dbReference>
<dbReference type="CDD" id="cd00371">
    <property type="entry name" value="HMA"/>
    <property type="match status" value="1"/>
</dbReference>
<feature type="domain" description="HMA" evidence="1">
    <location>
        <begin position="3"/>
        <end position="59"/>
    </location>
</feature>
<dbReference type="Pfam" id="PF00403">
    <property type="entry name" value="HMA"/>
    <property type="match status" value="1"/>
</dbReference>
<evidence type="ECO:0000313" key="2">
    <source>
        <dbReference type="EMBL" id="MBY4636168.1"/>
    </source>
</evidence>
<sequence>MEFHIENMTCGGCARGVTKAIETVDPGAKVDARPAERTISVATRLSATEIKRALIAAGFPPTTGSTAND</sequence>
<protein>
    <submittedName>
        <fullName evidence="2">Heavy-metal-associated domain-containing protein</fullName>
    </submittedName>
</protein>
<organism evidence="2 3">
    <name type="scientific">Sphingopyxis jiangsuensis</name>
    <dbReference type="NCBI Taxonomy" id="2871171"/>
    <lineage>
        <taxon>Bacteria</taxon>
        <taxon>Pseudomonadati</taxon>
        <taxon>Pseudomonadota</taxon>
        <taxon>Alphaproteobacteria</taxon>
        <taxon>Sphingomonadales</taxon>
        <taxon>Sphingomonadaceae</taxon>
        <taxon>Sphingopyxis</taxon>
    </lineage>
</organism>